<dbReference type="EMBL" id="JAQJAC010000006">
    <property type="protein sequence ID" value="KAJ5580759.1"/>
    <property type="molecule type" value="Genomic_DNA"/>
</dbReference>
<evidence type="ECO:0000313" key="5">
    <source>
        <dbReference type="Proteomes" id="UP001216150"/>
    </source>
</evidence>
<dbReference type="InterPro" id="IPR049317">
    <property type="entry name" value="GCIP-like_N"/>
</dbReference>
<sequence>MATQLTTLLATTLTLLNQFQETLTPTSASATQSQAKANTTTETEKANQDAKPLALLSASSSALKAQVTKLSLLSITTPFTPSAITTVLRAVNESVLPSLITASLLVTPAEYTKAFHLEILTLSRTVLAEFAALVGIVKDIAEKDLSEKDKKDMSKAEKDVVTVAAGRVWDACDVVTNTAGKGVVGFVMHRVEQWRDLIRDAVEEIEEWDPEEGDDFFDDLMGGEKGDDDDDDDDEDEDEDEEDNAALLERKKSTLRFLKPISQIYPAVINNRLKNAGEIPLSVKGGVAKLEALMLKLGRVPDLVDEAAGALYEDDAERSVEFLKDIRRNATETVTSLELPWDEKKEANGVQAAGDKFTVWSRTWLKVMEEVGKSIETA</sequence>
<feature type="compositionally biased region" description="Low complexity" evidence="1">
    <location>
        <begin position="27"/>
        <end position="41"/>
    </location>
</feature>
<dbReference type="InterPro" id="IPR016024">
    <property type="entry name" value="ARM-type_fold"/>
</dbReference>
<protein>
    <recommendedName>
        <fullName evidence="3">Cyclin-D1-binding protein 1-like N-terminal domain-containing protein</fullName>
    </recommendedName>
</protein>
<proteinExistence type="predicted"/>
<feature type="region of interest" description="Disordered" evidence="1">
    <location>
        <begin position="212"/>
        <end position="242"/>
    </location>
</feature>
<keyword evidence="5" id="KW-1185">Reference proteome</keyword>
<accession>A0AAD6DGZ9</accession>
<feature type="chain" id="PRO_5042249404" description="Cyclin-D1-binding protein 1-like N-terminal domain-containing protein" evidence="2">
    <location>
        <begin position="17"/>
        <end position="378"/>
    </location>
</feature>
<reference evidence="4 5" key="1">
    <citation type="journal article" date="2023" name="IMA Fungus">
        <title>Comparative genomic study of the Penicillium genus elucidates a diverse pangenome and 15 lateral gene transfer events.</title>
        <authorList>
            <person name="Petersen C."/>
            <person name="Sorensen T."/>
            <person name="Nielsen M.R."/>
            <person name="Sondergaard T.E."/>
            <person name="Sorensen J.L."/>
            <person name="Fitzpatrick D.A."/>
            <person name="Frisvad J.C."/>
            <person name="Nielsen K.L."/>
        </authorList>
    </citation>
    <scope>NUCLEOTIDE SEQUENCE [LARGE SCALE GENOMIC DNA]</scope>
    <source>
        <strain evidence="4 5">IBT 29057</strain>
    </source>
</reference>
<dbReference type="Pfam" id="PF13324">
    <property type="entry name" value="GCIP_N"/>
    <property type="match status" value="1"/>
</dbReference>
<feature type="compositionally biased region" description="Acidic residues" evidence="1">
    <location>
        <begin position="226"/>
        <end position="242"/>
    </location>
</feature>
<feature type="signal peptide" evidence="2">
    <location>
        <begin position="1"/>
        <end position="16"/>
    </location>
</feature>
<feature type="region of interest" description="Disordered" evidence="1">
    <location>
        <begin position="27"/>
        <end position="48"/>
    </location>
</feature>
<dbReference type="InterPro" id="IPR026907">
    <property type="entry name" value="GCIP-like"/>
</dbReference>
<dbReference type="GO" id="GO:0005634">
    <property type="term" value="C:nucleus"/>
    <property type="evidence" value="ECO:0007669"/>
    <property type="project" value="TreeGrafter"/>
</dbReference>
<dbReference type="Gene3D" id="1.20.1410.10">
    <property type="entry name" value="I/LWEQ domain"/>
    <property type="match status" value="1"/>
</dbReference>
<feature type="domain" description="Cyclin-D1-binding protein 1-like N-terminal" evidence="3">
    <location>
        <begin position="58"/>
        <end position="210"/>
    </location>
</feature>
<evidence type="ECO:0000259" key="3">
    <source>
        <dbReference type="Pfam" id="PF13324"/>
    </source>
</evidence>
<keyword evidence="2" id="KW-0732">Signal</keyword>
<name>A0AAD6DGZ9_9EURO</name>
<dbReference type="SUPFAM" id="SSF48371">
    <property type="entry name" value="ARM repeat"/>
    <property type="match status" value="1"/>
</dbReference>
<evidence type="ECO:0000256" key="2">
    <source>
        <dbReference type="SAM" id="SignalP"/>
    </source>
</evidence>
<dbReference type="Proteomes" id="UP001216150">
    <property type="component" value="Unassembled WGS sequence"/>
</dbReference>
<evidence type="ECO:0000313" key="4">
    <source>
        <dbReference type="EMBL" id="KAJ5580759.1"/>
    </source>
</evidence>
<evidence type="ECO:0000256" key="1">
    <source>
        <dbReference type="SAM" id="MobiDB-lite"/>
    </source>
</evidence>
<dbReference type="PANTHER" id="PTHR15492:SF1">
    <property type="entry name" value="CYCLIN-D1-BINDING PROTEIN 1"/>
    <property type="match status" value="1"/>
</dbReference>
<dbReference type="AlphaFoldDB" id="A0AAD6DGZ9"/>
<organism evidence="4 5">
    <name type="scientific">Penicillium hetheringtonii</name>
    <dbReference type="NCBI Taxonomy" id="911720"/>
    <lineage>
        <taxon>Eukaryota</taxon>
        <taxon>Fungi</taxon>
        <taxon>Dikarya</taxon>
        <taxon>Ascomycota</taxon>
        <taxon>Pezizomycotina</taxon>
        <taxon>Eurotiomycetes</taxon>
        <taxon>Eurotiomycetidae</taxon>
        <taxon>Eurotiales</taxon>
        <taxon>Aspergillaceae</taxon>
        <taxon>Penicillium</taxon>
    </lineage>
</organism>
<gene>
    <name evidence="4" type="ORF">N7450_007060</name>
</gene>
<comment type="caution">
    <text evidence="4">The sequence shown here is derived from an EMBL/GenBank/DDBJ whole genome shotgun (WGS) entry which is preliminary data.</text>
</comment>
<dbReference type="PANTHER" id="PTHR15492">
    <property type="entry name" value="CYCLIN D1-BINDING PROTEIN 1"/>
    <property type="match status" value="1"/>
</dbReference>